<feature type="region of interest" description="Disordered" evidence="1">
    <location>
        <begin position="175"/>
        <end position="200"/>
    </location>
</feature>
<dbReference type="RefSeq" id="WP_199017376.1">
    <property type="nucleotide sequence ID" value="NZ_JAELUP010000001.1"/>
</dbReference>
<proteinExistence type="predicted"/>
<sequence>MQKGRVIVTAHAFTIKPDFYQAFENEEEQIAQCKEWGLLSDKASKTKAFFYKAGGANLECKIVGFVDKLTAVIEFENGQRHCIHPSYLKEMQAANYGQRFSALAEEISAEGTSDSKNAGDIADSDNSSNAKAEVREDSRPVEEVQFEELAPIADKVVSEKASDNEDSEGQAVDIFGNVENEAEAPPVKPKTKKEKKQKLQLPEEKVKMTATVKEFTSVPNHFTESEDEVIIYEQVSIVESELEIGDAWSSYSATLKKLELEVGDILTFDAKVIPKKLTKHPVPYKINNPSKIQKAEE</sequence>
<dbReference type="EMBL" id="JAELUP010000001">
    <property type="protein sequence ID" value="MBJ6359857.1"/>
    <property type="molecule type" value="Genomic_DNA"/>
</dbReference>
<reference evidence="2" key="1">
    <citation type="submission" date="2020-12" db="EMBL/GenBank/DDBJ databases">
        <authorList>
            <person name="Huq M.A."/>
        </authorList>
    </citation>
    <scope>NUCLEOTIDE SEQUENCE</scope>
    <source>
        <strain evidence="2">MAHUQ-46</strain>
    </source>
</reference>
<feature type="compositionally biased region" description="Basic residues" evidence="1">
    <location>
        <begin position="189"/>
        <end position="198"/>
    </location>
</feature>
<dbReference type="AlphaFoldDB" id="A0A934J3X8"/>
<feature type="region of interest" description="Disordered" evidence="1">
    <location>
        <begin position="111"/>
        <end position="145"/>
    </location>
</feature>
<evidence type="ECO:0000256" key="1">
    <source>
        <dbReference type="SAM" id="MobiDB-lite"/>
    </source>
</evidence>
<evidence type="ECO:0000313" key="2">
    <source>
        <dbReference type="EMBL" id="MBJ6359857.1"/>
    </source>
</evidence>
<comment type="caution">
    <text evidence="2">The sequence shown here is derived from an EMBL/GenBank/DDBJ whole genome shotgun (WGS) entry which is preliminary data.</text>
</comment>
<accession>A0A934J3X8</accession>
<evidence type="ECO:0000313" key="3">
    <source>
        <dbReference type="Proteomes" id="UP000640274"/>
    </source>
</evidence>
<keyword evidence="3" id="KW-1185">Reference proteome</keyword>
<protein>
    <submittedName>
        <fullName evidence="2">Uncharacterized protein</fullName>
    </submittedName>
</protein>
<name>A0A934J3X8_9BACL</name>
<feature type="compositionally biased region" description="Basic and acidic residues" evidence="1">
    <location>
        <begin position="132"/>
        <end position="142"/>
    </location>
</feature>
<organism evidence="2 3">
    <name type="scientific">Paenibacillus roseus</name>
    <dbReference type="NCBI Taxonomy" id="2798579"/>
    <lineage>
        <taxon>Bacteria</taxon>
        <taxon>Bacillati</taxon>
        <taxon>Bacillota</taxon>
        <taxon>Bacilli</taxon>
        <taxon>Bacillales</taxon>
        <taxon>Paenibacillaceae</taxon>
        <taxon>Paenibacillus</taxon>
    </lineage>
</organism>
<dbReference type="Proteomes" id="UP000640274">
    <property type="component" value="Unassembled WGS sequence"/>
</dbReference>
<gene>
    <name evidence="2" type="ORF">JFN88_00760</name>
</gene>